<evidence type="ECO:0000259" key="11">
    <source>
        <dbReference type="PROSITE" id="PS51384"/>
    </source>
</evidence>
<reference evidence="12" key="1">
    <citation type="submission" date="2022-07" db="EMBL/GenBank/DDBJ databases">
        <title>Genome analysis of Parmales, a sister group of diatoms, reveals the evolutionary specialization of diatoms from phago-mixotrophs to photoautotrophs.</title>
        <authorList>
            <person name="Ban H."/>
            <person name="Sato S."/>
            <person name="Yoshikawa S."/>
            <person name="Kazumasa Y."/>
            <person name="Nakamura Y."/>
            <person name="Ichinomiya M."/>
            <person name="Saitoh K."/>
            <person name="Sato N."/>
            <person name="Blanc-Mathieu R."/>
            <person name="Endo H."/>
            <person name="Kuwata A."/>
            <person name="Ogata H."/>
        </authorList>
    </citation>
    <scope>NUCLEOTIDE SEQUENCE</scope>
</reference>
<dbReference type="GO" id="GO:0006952">
    <property type="term" value="P:defense response"/>
    <property type="evidence" value="ECO:0007669"/>
    <property type="project" value="TreeGrafter"/>
</dbReference>
<keyword evidence="3 9" id="KW-0812">Transmembrane</keyword>
<organism evidence="12 13">
    <name type="scientific">Triparma retinervis</name>
    <dbReference type="NCBI Taxonomy" id="2557542"/>
    <lineage>
        <taxon>Eukaryota</taxon>
        <taxon>Sar</taxon>
        <taxon>Stramenopiles</taxon>
        <taxon>Ochrophyta</taxon>
        <taxon>Bolidophyceae</taxon>
        <taxon>Parmales</taxon>
        <taxon>Triparmaceae</taxon>
        <taxon>Triparma</taxon>
    </lineage>
</organism>
<evidence type="ECO:0000256" key="2">
    <source>
        <dbReference type="ARBA" id="ARBA00022443"/>
    </source>
</evidence>
<comment type="subcellular location">
    <subcellularLocation>
        <location evidence="1">Membrane</location>
        <topology evidence="1">Multi-pass membrane protein</topology>
    </subcellularLocation>
</comment>
<feature type="transmembrane region" description="Helical" evidence="9">
    <location>
        <begin position="607"/>
        <end position="626"/>
    </location>
</feature>
<keyword evidence="4 9" id="KW-1133">Transmembrane helix</keyword>
<dbReference type="InterPro" id="IPR013112">
    <property type="entry name" value="FAD-bd_8"/>
</dbReference>
<sequence>MTTRGLAVEAVTPAASGHLALKKDDVVKILSLHSSGYYMCEGGRAGNKGWVKKGSLTLAKSFIPTANYAAGSDDELSLTSGIRVFGFTTEEEWWFGCNQSGKQGYFPGTFVDSPEPSPTIPKSPPLPSPIPTASATVGNINGNKKPPPPLPKKNAPPIPPAASNRTKPTTSHFENSNPMQESRNMAKGKGNVAVSMPSAPAPASSSPPPSSGSTRNFKGTFPLQFLLWANNMALASAAWMVIFGIFTTLWSDPKHYGCEIGGVAIHKNYLAPLNETATAVICNPNEDDLPDLNGDFGIGLISIFAGIGIYAFEGFGVDDRMWGCYYPSDSFSYTNKVSIRGLVYILLSFPLFAKFPSALSASFLFFTGVVCLYGVHRGEAGDNGRAARAKRKAQAAARGGGGNKGGNKPQGRGGEAGSWSPIKYYRKLVDENKLAIYVWVFLYFFSNALTFFYTLSIWVGSVKTMEQGLLDGTLDTLCDDDTCALNKVIVTKGGISSWGPYAKACGMCLNFNCSLIVYPVVKILLRRLNNIGVSFNNNRTANPTVFAKFFAKPVTRLIPLSKNIDFHKLIAKVMGAFAAGHTIFHFFNYRSASETTLTVFKKWGWGGTAFFTGSLICFSMFFIFTAASDTVRRAHYEIFFSAHHWFVVYFACLLMHGPIYWKWAFVPLSLYIIERVMQERRGDRPYYVNKVEWIDPVMAIQFRPVYKQDFVFKEGQYLYLNCPYINKNEWHPFTISSASSDLATGPRIALETGEEVREVPRPAGMSKSDKWHKYCPVGQDYTKLKPSQLLDKHETGYNDYVSVHIKVHGLDSKVAKSWTRKLKEYFELMNPKRTFPFYLTHRDDRGDIIVGRQRGPDGQQILRVDGPHSAPAEHYANYGTVMLIGAGIGLTPCASILTSMLRYKWKKNYQPEILHFYWMVRQSDIDSFQWLIHLLTSLSHGLKSSREQKQIGPQYYCEINIYITGVSKDPVPVPALRTPENRFQGETTAPSFLASSLYGAMLNPSASSKSQVEVQNGQGSRSAKNRIQDIWIWNGRPDWDKIFKQNKRQRQHESIGVCFCGAPVIGKDLLKNCNKHSSKEEDVVFDLMKENF</sequence>
<feature type="region of interest" description="Disordered" evidence="8">
    <location>
        <begin position="106"/>
        <end position="215"/>
    </location>
</feature>
<dbReference type="PANTHER" id="PTHR11972:SF58">
    <property type="entry name" value="NADPH OXIDASE 5"/>
    <property type="match status" value="1"/>
</dbReference>
<evidence type="ECO:0000256" key="4">
    <source>
        <dbReference type="ARBA" id="ARBA00022989"/>
    </source>
</evidence>
<feature type="transmembrane region" description="Helical" evidence="9">
    <location>
        <begin position="434"/>
        <end position="459"/>
    </location>
</feature>
<dbReference type="PANTHER" id="PTHR11972">
    <property type="entry name" value="NADPH OXIDASE"/>
    <property type="match status" value="1"/>
</dbReference>
<keyword evidence="2 7" id="KW-0728">SH3 domain</keyword>
<dbReference type="SUPFAM" id="SSF50044">
    <property type="entry name" value="SH3-domain"/>
    <property type="match status" value="1"/>
</dbReference>
<feature type="compositionally biased region" description="Pro residues" evidence="8">
    <location>
        <begin position="145"/>
        <end position="160"/>
    </location>
</feature>
<feature type="transmembrane region" description="Helical" evidence="9">
    <location>
        <begin position="225"/>
        <end position="246"/>
    </location>
</feature>
<evidence type="ECO:0000259" key="10">
    <source>
        <dbReference type="PROSITE" id="PS50002"/>
    </source>
</evidence>
<dbReference type="InterPro" id="IPR050369">
    <property type="entry name" value="RBOH/FRE"/>
</dbReference>
<feature type="region of interest" description="Disordered" evidence="8">
    <location>
        <begin position="394"/>
        <end position="416"/>
    </location>
</feature>
<dbReference type="Pfam" id="PF08030">
    <property type="entry name" value="NAD_binding_6"/>
    <property type="match status" value="1"/>
</dbReference>
<feature type="transmembrane region" description="Helical" evidence="9">
    <location>
        <begin position="296"/>
        <end position="316"/>
    </location>
</feature>
<evidence type="ECO:0008006" key="14">
    <source>
        <dbReference type="Google" id="ProtNLM"/>
    </source>
</evidence>
<keyword evidence="5" id="KW-0560">Oxidoreductase</keyword>
<dbReference type="Pfam" id="PF01794">
    <property type="entry name" value="Ferric_reduct"/>
    <property type="match status" value="1"/>
</dbReference>
<feature type="domain" description="FAD-binding FR-type" evidence="11">
    <location>
        <begin position="681"/>
        <end position="863"/>
    </location>
</feature>
<dbReference type="Pfam" id="PF00018">
    <property type="entry name" value="SH3_1"/>
    <property type="match status" value="1"/>
</dbReference>
<feature type="compositionally biased region" description="Pro residues" evidence="8">
    <location>
        <begin position="115"/>
        <end position="130"/>
    </location>
</feature>
<evidence type="ECO:0000313" key="12">
    <source>
        <dbReference type="EMBL" id="GMI05500.1"/>
    </source>
</evidence>
<feature type="transmembrane region" description="Helical" evidence="9">
    <location>
        <begin position="638"/>
        <end position="661"/>
    </location>
</feature>
<dbReference type="CDD" id="cd00174">
    <property type="entry name" value="SH3"/>
    <property type="match status" value="1"/>
</dbReference>
<dbReference type="CDD" id="cd06186">
    <property type="entry name" value="NOX_Duox_like_FAD_NADP"/>
    <property type="match status" value="1"/>
</dbReference>
<evidence type="ECO:0000256" key="7">
    <source>
        <dbReference type="PROSITE-ProRule" id="PRU00192"/>
    </source>
</evidence>
<feature type="transmembrane region" description="Helical" evidence="9">
    <location>
        <begin position="569"/>
        <end position="587"/>
    </location>
</feature>
<accession>A0A9W7F6S9</accession>
<dbReference type="OrthoDB" id="202327at2759"/>
<dbReference type="Gene3D" id="3.40.50.80">
    <property type="entry name" value="Nucleotide-binding domain of ferredoxin-NADP reductase (FNR) module"/>
    <property type="match status" value="1"/>
</dbReference>
<dbReference type="Pfam" id="PF08022">
    <property type="entry name" value="FAD_binding_8"/>
    <property type="match status" value="1"/>
</dbReference>
<feature type="transmembrane region" description="Helical" evidence="9">
    <location>
        <begin position="337"/>
        <end position="353"/>
    </location>
</feature>
<dbReference type="PROSITE" id="PS50002">
    <property type="entry name" value="SH3"/>
    <property type="match status" value="1"/>
</dbReference>
<dbReference type="Gene3D" id="2.30.30.40">
    <property type="entry name" value="SH3 Domains"/>
    <property type="match status" value="1"/>
</dbReference>
<dbReference type="EMBL" id="BRXZ01000117">
    <property type="protein sequence ID" value="GMI05500.1"/>
    <property type="molecule type" value="Genomic_DNA"/>
</dbReference>
<evidence type="ECO:0000256" key="3">
    <source>
        <dbReference type="ARBA" id="ARBA00022692"/>
    </source>
</evidence>
<dbReference type="InterPro" id="IPR036028">
    <property type="entry name" value="SH3-like_dom_sf"/>
</dbReference>
<evidence type="ECO:0000256" key="6">
    <source>
        <dbReference type="ARBA" id="ARBA00023136"/>
    </source>
</evidence>
<keyword evidence="6 9" id="KW-0472">Membrane</keyword>
<dbReference type="AlphaFoldDB" id="A0A9W7F6S9"/>
<dbReference type="PRINTS" id="PR00466">
    <property type="entry name" value="GP91PHOX"/>
</dbReference>
<dbReference type="GO" id="GO:0042554">
    <property type="term" value="P:superoxide anion generation"/>
    <property type="evidence" value="ECO:0007669"/>
    <property type="project" value="TreeGrafter"/>
</dbReference>
<proteinExistence type="predicted"/>
<protein>
    <recommendedName>
        <fullName evidence="14">FAD-binding FR-type domain-containing protein</fullName>
    </recommendedName>
</protein>
<feature type="domain" description="SH3" evidence="10">
    <location>
        <begin position="57"/>
        <end position="116"/>
    </location>
</feature>
<dbReference type="PROSITE" id="PS51384">
    <property type="entry name" value="FAD_FR"/>
    <property type="match status" value="1"/>
</dbReference>
<evidence type="ECO:0000256" key="5">
    <source>
        <dbReference type="ARBA" id="ARBA00023002"/>
    </source>
</evidence>
<dbReference type="Proteomes" id="UP001165082">
    <property type="component" value="Unassembled WGS sequence"/>
</dbReference>
<dbReference type="SMART" id="SM00326">
    <property type="entry name" value="SH3"/>
    <property type="match status" value="2"/>
</dbReference>
<dbReference type="InterPro" id="IPR013130">
    <property type="entry name" value="Fe3_Rdtase_TM_dom"/>
</dbReference>
<keyword evidence="13" id="KW-1185">Reference proteome</keyword>
<feature type="compositionally biased region" description="Low complexity" evidence="8">
    <location>
        <begin position="131"/>
        <end position="144"/>
    </location>
</feature>
<name>A0A9W7F6S9_9STRA</name>
<gene>
    <name evidence="12" type="ORF">TrRE_jg10700</name>
</gene>
<evidence type="ECO:0000256" key="9">
    <source>
        <dbReference type="SAM" id="Phobius"/>
    </source>
</evidence>
<dbReference type="InterPro" id="IPR001452">
    <property type="entry name" value="SH3_domain"/>
</dbReference>
<dbReference type="SUPFAM" id="SSF52343">
    <property type="entry name" value="Ferredoxin reductase-like, C-terminal NADP-linked domain"/>
    <property type="match status" value="1"/>
</dbReference>
<dbReference type="InterPro" id="IPR000778">
    <property type="entry name" value="Cyt_b245_heavy_chain"/>
</dbReference>
<evidence type="ECO:0000256" key="1">
    <source>
        <dbReference type="ARBA" id="ARBA00004141"/>
    </source>
</evidence>
<dbReference type="GO" id="GO:0016175">
    <property type="term" value="F:superoxide-generating NAD(P)H oxidase activity"/>
    <property type="evidence" value="ECO:0007669"/>
    <property type="project" value="TreeGrafter"/>
</dbReference>
<evidence type="ECO:0000256" key="8">
    <source>
        <dbReference type="SAM" id="MobiDB-lite"/>
    </source>
</evidence>
<evidence type="ECO:0000313" key="13">
    <source>
        <dbReference type="Proteomes" id="UP001165082"/>
    </source>
</evidence>
<feature type="compositionally biased region" description="Polar residues" evidence="8">
    <location>
        <begin position="163"/>
        <end position="183"/>
    </location>
</feature>
<dbReference type="GO" id="GO:0043020">
    <property type="term" value="C:NADPH oxidase complex"/>
    <property type="evidence" value="ECO:0007669"/>
    <property type="project" value="TreeGrafter"/>
</dbReference>
<dbReference type="InterPro" id="IPR017927">
    <property type="entry name" value="FAD-bd_FR_type"/>
</dbReference>
<comment type="caution">
    <text evidence="12">The sequence shown here is derived from an EMBL/GenBank/DDBJ whole genome shotgun (WGS) entry which is preliminary data.</text>
</comment>
<dbReference type="InterPro" id="IPR013121">
    <property type="entry name" value="Fe_red_NAD-bd_6"/>
</dbReference>
<dbReference type="InterPro" id="IPR039261">
    <property type="entry name" value="FNR_nucleotide-bd"/>
</dbReference>